<reference evidence="2" key="3">
    <citation type="submission" date="2016-06" db="UniProtKB">
        <authorList>
            <consortium name="WormBaseParasite"/>
        </authorList>
    </citation>
    <scope>IDENTIFICATION</scope>
</reference>
<dbReference type="Proteomes" id="UP000050741">
    <property type="component" value="Unassembled WGS sequence"/>
</dbReference>
<protein>
    <submittedName>
        <fullName evidence="2">Transposase</fullName>
    </submittedName>
</protein>
<keyword evidence="1" id="KW-1185">Reference proteome</keyword>
<proteinExistence type="predicted"/>
<evidence type="ECO:0000313" key="2">
    <source>
        <dbReference type="WBParaSite" id="GPLIN_001000100"/>
    </source>
</evidence>
<dbReference type="WBParaSite" id="GPLIN_001000100">
    <property type="protein sequence ID" value="GPLIN_001000100"/>
    <property type="gene ID" value="GPLIN_001000100"/>
</dbReference>
<evidence type="ECO:0000313" key="1">
    <source>
        <dbReference type="Proteomes" id="UP000050741"/>
    </source>
</evidence>
<accession>A0A183CAV0</accession>
<dbReference type="AlphaFoldDB" id="A0A183CAV0"/>
<sequence>MKGMYPLVAWRLDGRSTHLLEGRSNDVASAIHWAQSIGLMPAHDAAAPEGGLRRRTVNMHQNLLFDVLKVSMTSNLVF</sequence>
<name>A0A183CAV0_GLOPA</name>
<organism evidence="1 2">
    <name type="scientific">Globodera pallida</name>
    <name type="common">Potato cyst nematode worm</name>
    <name type="synonym">Heterodera pallida</name>
    <dbReference type="NCBI Taxonomy" id="36090"/>
    <lineage>
        <taxon>Eukaryota</taxon>
        <taxon>Metazoa</taxon>
        <taxon>Ecdysozoa</taxon>
        <taxon>Nematoda</taxon>
        <taxon>Chromadorea</taxon>
        <taxon>Rhabditida</taxon>
        <taxon>Tylenchina</taxon>
        <taxon>Tylenchomorpha</taxon>
        <taxon>Tylenchoidea</taxon>
        <taxon>Heteroderidae</taxon>
        <taxon>Heteroderinae</taxon>
        <taxon>Globodera</taxon>
    </lineage>
</organism>
<reference evidence="1" key="1">
    <citation type="submission" date="2013-12" db="EMBL/GenBank/DDBJ databases">
        <authorList>
            <person name="Aslett M."/>
        </authorList>
    </citation>
    <scope>NUCLEOTIDE SEQUENCE [LARGE SCALE GENOMIC DNA]</scope>
    <source>
        <strain evidence="1">Lindley</strain>
    </source>
</reference>
<reference evidence="1" key="2">
    <citation type="submission" date="2014-05" db="EMBL/GenBank/DDBJ databases">
        <title>The genome and life-stage specific transcriptomes of Globodera pallida elucidate key aspects of plant parasitism by a cyst nematode.</title>
        <authorList>
            <person name="Cotton J.A."/>
            <person name="Lilley C.J."/>
            <person name="Jones L.M."/>
            <person name="Kikuchi T."/>
            <person name="Reid A.J."/>
            <person name="Thorpe P."/>
            <person name="Tsai I.J."/>
            <person name="Beasley H."/>
            <person name="Blok V."/>
            <person name="Cock P.J.A."/>
            <person name="Van den Akker S.E."/>
            <person name="Holroyd N."/>
            <person name="Hunt M."/>
            <person name="Mantelin S."/>
            <person name="Naghra H."/>
            <person name="Pain A."/>
            <person name="Palomares-Rius J.E."/>
            <person name="Zarowiecki M."/>
            <person name="Berriman M."/>
            <person name="Jones J.T."/>
            <person name="Urwin P.E."/>
        </authorList>
    </citation>
    <scope>NUCLEOTIDE SEQUENCE [LARGE SCALE GENOMIC DNA]</scope>
    <source>
        <strain evidence="1">Lindley</strain>
    </source>
</reference>